<gene>
    <name evidence="1" type="ORF">RJ640_023467</name>
</gene>
<evidence type="ECO:0000313" key="2">
    <source>
        <dbReference type="Proteomes" id="UP001187471"/>
    </source>
</evidence>
<name>A0AA88UNX7_9ASTE</name>
<dbReference type="Proteomes" id="UP001187471">
    <property type="component" value="Unassembled WGS sequence"/>
</dbReference>
<dbReference type="EMBL" id="JAVXUO010000437">
    <property type="protein sequence ID" value="KAK2992084.1"/>
    <property type="molecule type" value="Genomic_DNA"/>
</dbReference>
<reference evidence="1" key="1">
    <citation type="submission" date="2022-12" db="EMBL/GenBank/DDBJ databases">
        <title>Draft genome assemblies for two species of Escallonia (Escalloniales).</title>
        <authorList>
            <person name="Chanderbali A."/>
            <person name="Dervinis C."/>
            <person name="Anghel I."/>
            <person name="Soltis D."/>
            <person name="Soltis P."/>
            <person name="Zapata F."/>
        </authorList>
    </citation>
    <scope>NUCLEOTIDE SEQUENCE</scope>
    <source>
        <strain evidence="1">UCBG92.1500</strain>
        <tissue evidence="1">Leaf</tissue>
    </source>
</reference>
<protein>
    <submittedName>
        <fullName evidence="1">Uncharacterized protein</fullName>
    </submittedName>
</protein>
<dbReference type="AlphaFoldDB" id="A0AA88UNX7"/>
<sequence>MRRERKCRSKEKEGCAITALLGGGGGVIAGGGSVVAESHQLLVEAFDVLEQFVSRWCAFFDYGIFKKILKPSAKQRHGLFIDQLHIGDLLDHSSPDSHPTDANIGRATGRDKVLSYLLIGKFSPETRLCSFIGILWKEWILLPGLIDILDYHE</sequence>
<evidence type="ECO:0000313" key="1">
    <source>
        <dbReference type="EMBL" id="KAK2992084.1"/>
    </source>
</evidence>
<proteinExistence type="predicted"/>
<comment type="caution">
    <text evidence="1">The sequence shown here is derived from an EMBL/GenBank/DDBJ whole genome shotgun (WGS) entry which is preliminary data.</text>
</comment>
<organism evidence="1 2">
    <name type="scientific">Escallonia rubra</name>
    <dbReference type="NCBI Taxonomy" id="112253"/>
    <lineage>
        <taxon>Eukaryota</taxon>
        <taxon>Viridiplantae</taxon>
        <taxon>Streptophyta</taxon>
        <taxon>Embryophyta</taxon>
        <taxon>Tracheophyta</taxon>
        <taxon>Spermatophyta</taxon>
        <taxon>Magnoliopsida</taxon>
        <taxon>eudicotyledons</taxon>
        <taxon>Gunneridae</taxon>
        <taxon>Pentapetalae</taxon>
        <taxon>asterids</taxon>
        <taxon>campanulids</taxon>
        <taxon>Escalloniales</taxon>
        <taxon>Escalloniaceae</taxon>
        <taxon>Escallonia</taxon>
    </lineage>
</organism>
<keyword evidence="2" id="KW-1185">Reference proteome</keyword>
<accession>A0AA88UNX7</accession>